<reference evidence="4 5" key="1">
    <citation type="submission" date="2019-12" db="EMBL/GenBank/DDBJ databases">
        <title>Genomic-based taxomic classification of the family Erythrobacteraceae.</title>
        <authorList>
            <person name="Xu L."/>
        </authorList>
    </citation>
    <scope>NUCLEOTIDE SEQUENCE [LARGE SCALE GENOMIC DNA]</scope>
    <source>
        <strain evidence="4 5">KCTC 52763</strain>
    </source>
</reference>
<name>A0A844ZNW4_9SPHN</name>
<keyword evidence="2" id="KW-0812">Transmembrane</keyword>
<feature type="transmembrane region" description="Helical" evidence="2">
    <location>
        <begin position="80"/>
        <end position="103"/>
    </location>
</feature>
<feature type="transmembrane region" description="Helical" evidence="2">
    <location>
        <begin position="386"/>
        <end position="405"/>
    </location>
</feature>
<evidence type="ECO:0000313" key="4">
    <source>
        <dbReference type="EMBL" id="MXO89413.1"/>
    </source>
</evidence>
<dbReference type="Pfam" id="PF04235">
    <property type="entry name" value="DUF418"/>
    <property type="match status" value="1"/>
</dbReference>
<dbReference type="OrthoDB" id="9807744at2"/>
<evidence type="ECO:0000256" key="2">
    <source>
        <dbReference type="SAM" id="Phobius"/>
    </source>
</evidence>
<dbReference type="AlphaFoldDB" id="A0A844ZNW4"/>
<feature type="transmembrane region" description="Helical" evidence="2">
    <location>
        <begin position="281"/>
        <end position="301"/>
    </location>
</feature>
<sequence length="430" mass="48307">MSEQQSSAPAAGGTPDQVVPASASGTPRLLGLDFTRGIAVLGILAANIVAFGQPMSAYMWPEAFLTPHGETSNWMWVVQFVLIDGKMRGLFTLLFGAGLVLFMEKAWEKGHTRWLQARRLLFLLMFGMIHFYLIWHGDILILYSLVGFIAMACLRWAAKTQIVVGILGYLAGTIMFGAFMTFPYFIAETSFGEQGPMLEQRVEMQKEVDRQMAIEAKETAIHADGSYVDLVAHRFQEHGALPFINVFMFIFETLPLMLLGMGLFRRGYFSGGIDPGRQRKLGWGLLLVGTALTIPVALWALNNGLTYWGTLAAFMGFSFLPRLFMVLGMAMLLALWGEKATGWLGTRFVAAGRMAFSNYLGTSILMMLVFHGWAGGMWGKLTRPELYLVVLAAWAIMLLWSKPWLERFRFGPLEWLWRCLTYGRLFPLRK</sequence>
<comment type="caution">
    <text evidence="4">The sequence shown here is derived from an EMBL/GenBank/DDBJ whole genome shotgun (WGS) entry which is preliminary data.</text>
</comment>
<dbReference type="Proteomes" id="UP000442714">
    <property type="component" value="Unassembled WGS sequence"/>
</dbReference>
<feature type="transmembrane region" description="Helical" evidence="2">
    <location>
        <begin position="164"/>
        <end position="187"/>
    </location>
</feature>
<accession>A0A844ZNW4</accession>
<organism evidence="4 5">
    <name type="scientific">Pontixanthobacter aquaemixtae</name>
    <dbReference type="NCBI Taxonomy" id="1958940"/>
    <lineage>
        <taxon>Bacteria</taxon>
        <taxon>Pseudomonadati</taxon>
        <taxon>Pseudomonadota</taxon>
        <taxon>Alphaproteobacteria</taxon>
        <taxon>Sphingomonadales</taxon>
        <taxon>Erythrobacteraceae</taxon>
        <taxon>Pontixanthobacter</taxon>
    </lineage>
</organism>
<keyword evidence="2" id="KW-0472">Membrane</keyword>
<gene>
    <name evidence="4" type="ORF">GRI41_01115</name>
</gene>
<feature type="region of interest" description="Disordered" evidence="1">
    <location>
        <begin position="1"/>
        <end position="20"/>
    </location>
</feature>
<dbReference type="EMBL" id="WTYX01000001">
    <property type="protein sequence ID" value="MXO89413.1"/>
    <property type="molecule type" value="Genomic_DNA"/>
</dbReference>
<feature type="transmembrane region" description="Helical" evidence="2">
    <location>
        <begin position="356"/>
        <end position="374"/>
    </location>
</feature>
<feature type="transmembrane region" description="Helical" evidence="2">
    <location>
        <begin position="240"/>
        <end position="260"/>
    </location>
</feature>
<proteinExistence type="predicted"/>
<feature type="transmembrane region" description="Helical" evidence="2">
    <location>
        <begin position="140"/>
        <end position="157"/>
    </location>
</feature>
<feature type="transmembrane region" description="Helical" evidence="2">
    <location>
        <begin position="115"/>
        <end position="134"/>
    </location>
</feature>
<dbReference type="InterPro" id="IPR007349">
    <property type="entry name" value="DUF418"/>
</dbReference>
<protein>
    <submittedName>
        <fullName evidence="4">DUF418 domain-containing protein</fullName>
    </submittedName>
</protein>
<dbReference type="InterPro" id="IPR052529">
    <property type="entry name" value="Bact_Transport_Assoc"/>
</dbReference>
<keyword evidence="5" id="KW-1185">Reference proteome</keyword>
<evidence type="ECO:0000259" key="3">
    <source>
        <dbReference type="Pfam" id="PF04235"/>
    </source>
</evidence>
<feature type="domain" description="DUF418" evidence="3">
    <location>
        <begin position="263"/>
        <end position="423"/>
    </location>
</feature>
<evidence type="ECO:0000313" key="5">
    <source>
        <dbReference type="Proteomes" id="UP000442714"/>
    </source>
</evidence>
<dbReference type="PANTHER" id="PTHR30590:SF2">
    <property type="entry name" value="INNER MEMBRANE PROTEIN"/>
    <property type="match status" value="1"/>
</dbReference>
<feature type="transmembrane region" description="Helical" evidence="2">
    <location>
        <begin position="38"/>
        <end position="60"/>
    </location>
</feature>
<dbReference type="PANTHER" id="PTHR30590">
    <property type="entry name" value="INNER MEMBRANE PROTEIN"/>
    <property type="match status" value="1"/>
</dbReference>
<dbReference type="RefSeq" id="WP_160602812.1">
    <property type="nucleotide sequence ID" value="NZ_WTYX01000001.1"/>
</dbReference>
<feature type="transmembrane region" description="Helical" evidence="2">
    <location>
        <begin position="307"/>
        <end position="335"/>
    </location>
</feature>
<keyword evidence="2" id="KW-1133">Transmembrane helix</keyword>
<evidence type="ECO:0000256" key="1">
    <source>
        <dbReference type="SAM" id="MobiDB-lite"/>
    </source>
</evidence>